<name>A0A1Y0HLG0_9BACT</name>
<dbReference type="Proteomes" id="UP000196005">
    <property type="component" value="Chromosome"/>
</dbReference>
<sequence length="76" mass="8573">MKTILILLTAILLQGCVYFNDRGVSGRYYNDCTEYYDGMGIYHKDCDENLVDYKTVTDGVSKGVDKSVNATKSLFE</sequence>
<keyword evidence="2" id="KW-1185">Reference proteome</keyword>
<evidence type="ECO:0000313" key="2">
    <source>
        <dbReference type="Proteomes" id="UP000196005"/>
    </source>
</evidence>
<protein>
    <recommendedName>
        <fullName evidence="3">Lipoprotein</fullName>
    </recommendedName>
</protein>
<accession>A0A1Y0HLG0</accession>
<evidence type="ECO:0000313" key="1">
    <source>
        <dbReference type="EMBL" id="ARU48947.1"/>
    </source>
</evidence>
<proteinExistence type="predicted"/>
<dbReference type="OrthoDB" id="5356108at2"/>
<dbReference type="EMBL" id="CP021416">
    <property type="protein sequence ID" value="ARU48947.1"/>
    <property type="molecule type" value="Genomic_DNA"/>
</dbReference>
<dbReference type="AlphaFoldDB" id="A0A1Y0HLG0"/>
<dbReference type="KEGG" id="suls:Sdiek1_1788"/>
<reference evidence="2" key="1">
    <citation type="submission" date="2017-05" db="EMBL/GenBank/DDBJ databases">
        <title>Dechlorination kinetics govern the competition between two new strains of the genus Sulfurospirillum.</title>
        <authorList>
            <person name="Buttet G.F."/>
            <person name="Murray A.M."/>
            <person name="Goris T."/>
            <person name="Burion M."/>
            <person name="Lin B."/>
            <person name="Rolle M."/>
            <person name="Maillard J."/>
        </authorList>
    </citation>
    <scope>NUCLEOTIDE SEQUENCE [LARGE SCALE GENOMIC DNA]</scope>
    <source>
        <strain evidence="2">SL2-1</strain>
    </source>
</reference>
<dbReference type="PROSITE" id="PS51257">
    <property type="entry name" value="PROKAR_LIPOPROTEIN"/>
    <property type="match status" value="1"/>
</dbReference>
<evidence type="ECO:0008006" key="3">
    <source>
        <dbReference type="Google" id="ProtNLM"/>
    </source>
</evidence>
<organism evidence="1 2">
    <name type="scientific">Sulfurospirillum diekertiae</name>
    <dbReference type="NCBI Taxonomy" id="1854492"/>
    <lineage>
        <taxon>Bacteria</taxon>
        <taxon>Pseudomonadati</taxon>
        <taxon>Campylobacterota</taxon>
        <taxon>Epsilonproteobacteria</taxon>
        <taxon>Campylobacterales</taxon>
        <taxon>Sulfurospirillaceae</taxon>
        <taxon>Sulfurospirillum</taxon>
    </lineage>
</organism>
<gene>
    <name evidence="1" type="ORF">Sdiek1_1788</name>
</gene>